<name>A0A6C0LHB2_9ZZZZ</name>
<protein>
    <submittedName>
        <fullName evidence="1">Uncharacterized protein</fullName>
    </submittedName>
</protein>
<dbReference type="EMBL" id="MN740506">
    <property type="protein sequence ID" value="QHU30376.1"/>
    <property type="molecule type" value="Genomic_DNA"/>
</dbReference>
<evidence type="ECO:0000313" key="1">
    <source>
        <dbReference type="EMBL" id="QHU30376.1"/>
    </source>
</evidence>
<proteinExistence type="predicted"/>
<accession>A0A6C0LHB2</accession>
<sequence length="112" mass="13081">MEIAKRDAKIELLKHELEQRRKYLMDKAKEVQDVSKENVFLVDIARDYMSVLGPMKREKEAQIKALKELSSYISKVTGDIDDSEKLLEQSKQQQSVLLREIESIQGELREMV</sequence>
<dbReference type="AlphaFoldDB" id="A0A6C0LHB2"/>
<reference evidence="1" key="1">
    <citation type="journal article" date="2020" name="Nature">
        <title>Giant virus diversity and host interactions through global metagenomics.</title>
        <authorList>
            <person name="Schulz F."/>
            <person name="Roux S."/>
            <person name="Paez-Espino D."/>
            <person name="Jungbluth S."/>
            <person name="Walsh D.A."/>
            <person name="Denef V.J."/>
            <person name="McMahon K.D."/>
            <person name="Konstantinidis K.T."/>
            <person name="Eloe-Fadrosh E.A."/>
            <person name="Kyrpides N.C."/>
            <person name="Woyke T."/>
        </authorList>
    </citation>
    <scope>NUCLEOTIDE SEQUENCE</scope>
    <source>
        <strain evidence="1">GVMAG-M-3300027833-11</strain>
    </source>
</reference>
<organism evidence="1">
    <name type="scientific">viral metagenome</name>
    <dbReference type="NCBI Taxonomy" id="1070528"/>
    <lineage>
        <taxon>unclassified sequences</taxon>
        <taxon>metagenomes</taxon>
        <taxon>organismal metagenomes</taxon>
    </lineage>
</organism>